<dbReference type="InterPro" id="IPR004839">
    <property type="entry name" value="Aminotransferase_I/II_large"/>
</dbReference>
<dbReference type="EMBL" id="JAVCAP010000026">
    <property type="protein sequence ID" value="MDP8568528.1"/>
    <property type="molecule type" value="Genomic_DNA"/>
</dbReference>
<dbReference type="Gene3D" id="1.10.10.10">
    <property type="entry name" value="Winged helix-like DNA-binding domain superfamily/Winged helix DNA-binding domain"/>
    <property type="match status" value="1"/>
</dbReference>
<dbReference type="CDD" id="cd00609">
    <property type="entry name" value="AAT_like"/>
    <property type="match status" value="1"/>
</dbReference>
<keyword evidence="8" id="KW-1185">Reference proteome</keyword>
<dbReference type="Proteomes" id="UP001225906">
    <property type="component" value="Unassembled WGS sequence"/>
</dbReference>
<dbReference type="InterPro" id="IPR036388">
    <property type="entry name" value="WH-like_DNA-bd_sf"/>
</dbReference>
<dbReference type="PANTHER" id="PTHR46577">
    <property type="entry name" value="HTH-TYPE TRANSCRIPTIONAL REGULATORY PROTEIN GABR"/>
    <property type="match status" value="1"/>
</dbReference>
<evidence type="ECO:0000313" key="8">
    <source>
        <dbReference type="Proteomes" id="UP001225906"/>
    </source>
</evidence>
<dbReference type="RefSeq" id="WP_306390255.1">
    <property type="nucleotide sequence ID" value="NZ_JAVCAP010000026.1"/>
</dbReference>
<dbReference type="SUPFAM" id="SSF53383">
    <property type="entry name" value="PLP-dependent transferases"/>
    <property type="match status" value="1"/>
</dbReference>
<evidence type="ECO:0000256" key="3">
    <source>
        <dbReference type="ARBA" id="ARBA00023015"/>
    </source>
</evidence>
<dbReference type="Gene3D" id="3.40.640.10">
    <property type="entry name" value="Type I PLP-dependent aspartate aminotransferase-like (Major domain)"/>
    <property type="match status" value="1"/>
</dbReference>
<name>A0ABT9JVB3_9PROT</name>
<reference evidence="8" key="1">
    <citation type="journal article" date="2019" name="Int. J. Syst. Evol. Microbiol.">
        <title>The Global Catalogue of Microorganisms (GCM) 10K type strain sequencing project: providing services to taxonomists for standard genome sequencing and annotation.</title>
        <authorList>
            <consortium name="The Broad Institute Genomics Platform"/>
            <consortium name="The Broad Institute Genome Sequencing Center for Infectious Disease"/>
            <person name="Wu L."/>
            <person name="Ma J."/>
        </authorList>
    </citation>
    <scope>NUCLEOTIDE SEQUENCE [LARGE SCALE GENOMIC DNA]</scope>
    <source>
        <strain evidence="8">VKM B-3159</strain>
    </source>
</reference>
<dbReference type="InterPro" id="IPR000524">
    <property type="entry name" value="Tscrpt_reg_HTH_GntR"/>
</dbReference>
<evidence type="ECO:0000313" key="7">
    <source>
        <dbReference type="EMBL" id="MDP8568528.1"/>
    </source>
</evidence>
<keyword evidence="3" id="KW-0805">Transcription regulation</keyword>
<keyword evidence="7" id="KW-0032">Aminotransferase</keyword>
<keyword evidence="4" id="KW-0238">DNA-binding</keyword>
<gene>
    <name evidence="7" type="ORF">Q9291_11775</name>
</gene>
<keyword evidence="7" id="KW-0808">Transferase</keyword>
<comment type="caution">
    <text evidence="7">The sequence shown here is derived from an EMBL/GenBank/DDBJ whole genome shotgun (WGS) entry which is preliminary data.</text>
</comment>
<keyword evidence="2" id="KW-0663">Pyridoxal phosphate</keyword>
<accession>A0ABT9JVB3</accession>
<protein>
    <submittedName>
        <fullName evidence="7">PLP-dependent aminotransferase family protein</fullName>
    </submittedName>
</protein>
<evidence type="ECO:0000256" key="5">
    <source>
        <dbReference type="ARBA" id="ARBA00023163"/>
    </source>
</evidence>
<evidence type="ECO:0000256" key="2">
    <source>
        <dbReference type="ARBA" id="ARBA00022898"/>
    </source>
</evidence>
<dbReference type="PANTHER" id="PTHR46577:SF1">
    <property type="entry name" value="HTH-TYPE TRANSCRIPTIONAL REGULATORY PROTEIN GABR"/>
    <property type="match status" value="1"/>
</dbReference>
<dbReference type="InterPro" id="IPR015424">
    <property type="entry name" value="PyrdxlP-dep_Trfase"/>
</dbReference>
<dbReference type="InterPro" id="IPR015421">
    <property type="entry name" value="PyrdxlP-dep_Trfase_major"/>
</dbReference>
<dbReference type="PROSITE" id="PS50949">
    <property type="entry name" value="HTH_GNTR"/>
    <property type="match status" value="1"/>
</dbReference>
<dbReference type="CDD" id="cd07377">
    <property type="entry name" value="WHTH_GntR"/>
    <property type="match status" value="1"/>
</dbReference>
<dbReference type="SMART" id="SM00345">
    <property type="entry name" value="HTH_GNTR"/>
    <property type="match status" value="1"/>
</dbReference>
<dbReference type="InterPro" id="IPR051446">
    <property type="entry name" value="HTH_trans_reg/aminotransferase"/>
</dbReference>
<dbReference type="GO" id="GO:0008483">
    <property type="term" value="F:transaminase activity"/>
    <property type="evidence" value="ECO:0007669"/>
    <property type="project" value="UniProtKB-KW"/>
</dbReference>
<feature type="domain" description="HTH gntR-type" evidence="6">
    <location>
        <begin position="17"/>
        <end position="85"/>
    </location>
</feature>
<evidence type="ECO:0000259" key="6">
    <source>
        <dbReference type="PROSITE" id="PS50949"/>
    </source>
</evidence>
<dbReference type="InterPro" id="IPR036390">
    <property type="entry name" value="WH_DNA-bd_sf"/>
</dbReference>
<dbReference type="Pfam" id="PF00392">
    <property type="entry name" value="GntR"/>
    <property type="match status" value="1"/>
</dbReference>
<organism evidence="7 8">
    <name type="scientific">Methylophilus aquaticus</name>
    <dbReference type="NCBI Taxonomy" id="1971610"/>
    <lineage>
        <taxon>Bacteria</taxon>
        <taxon>Pseudomonadati</taxon>
        <taxon>Pseudomonadota</taxon>
        <taxon>Betaproteobacteria</taxon>
        <taxon>Nitrosomonadales</taxon>
        <taxon>Methylophilaceae</taxon>
        <taxon>Methylophilus</taxon>
    </lineage>
</organism>
<evidence type="ECO:0000256" key="4">
    <source>
        <dbReference type="ARBA" id="ARBA00023125"/>
    </source>
</evidence>
<keyword evidence="5" id="KW-0804">Transcription</keyword>
<dbReference type="Pfam" id="PF00155">
    <property type="entry name" value="Aminotran_1_2"/>
    <property type="match status" value="1"/>
</dbReference>
<sequence>MLRPWDLVLKIDESSSTPIYMQLVALIISEIKEGRLKSLDALPGTRELATKLEINRKTVVLAYDELIAQGWLKAEGRRGTFVSQRLPLSPQSEIQKLNKSDIAPKSKAQKLFEVNINDGVPDSRLIPFEIISRAFRHALISTARSSRLGYSNPLGTDELRSAIANMLNMERGLHVSSDNICIVRGSQMGIFLIAKVLIKPGDAVVMERLSYQPAKLAFQACGAEVITVETDEHGMNIDQLDHICTQRDVRFIYVTPHHQFPTTVMMSMERRLQLLNVAAKHGFKVLEDDYDHEFHYTLHPVLPLACRDQASVIYVGSLSKVLAPGLRVGYIVGPEDFIDECADHIMIIDRQGNPVTELAAAELMGTGELKRHILKTLKIYDQRRQRLANTLSKDFSEIFSFSVPNGGLAFWLKLLKTISMAELLARAKKAGMHFNRDSIYEDSDNNLDAIRLGFGSHDDRQIEILLQRLLEILTN</sequence>
<proteinExistence type="inferred from homology"/>
<comment type="similarity">
    <text evidence="1">In the C-terminal section; belongs to the class-I pyridoxal-phosphate-dependent aminotransferase family.</text>
</comment>
<evidence type="ECO:0000256" key="1">
    <source>
        <dbReference type="ARBA" id="ARBA00005384"/>
    </source>
</evidence>
<dbReference type="SUPFAM" id="SSF46785">
    <property type="entry name" value="Winged helix' DNA-binding domain"/>
    <property type="match status" value="1"/>
</dbReference>